<evidence type="ECO:0000256" key="3">
    <source>
        <dbReference type="ARBA" id="ARBA00022737"/>
    </source>
</evidence>
<reference evidence="4" key="1">
    <citation type="submission" date="2014-11" db="EMBL/GenBank/DDBJ databases">
        <authorList>
            <person name="Otto D Thomas"/>
            <person name="Naeem Raeece"/>
        </authorList>
    </citation>
    <scope>NUCLEOTIDE SEQUENCE</scope>
</reference>
<dbReference type="GO" id="GO:0005634">
    <property type="term" value="C:nucleus"/>
    <property type="evidence" value="ECO:0007669"/>
    <property type="project" value="TreeGrafter"/>
</dbReference>
<name>A0A0G4IDU4_9ALVE</name>
<dbReference type="InterPro" id="IPR027038">
    <property type="entry name" value="RanGap"/>
</dbReference>
<dbReference type="GO" id="GO:0006913">
    <property type="term" value="P:nucleocytoplasmic transport"/>
    <property type="evidence" value="ECO:0007669"/>
    <property type="project" value="TreeGrafter"/>
</dbReference>
<gene>
    <name evidence="4" type="ORF">Cvel_2378</name>
</gene>
<dbReference type="GO" id="GO:0048471">
    <property type="term" value="C:perinuclear region of cytoplasm"/>
    <property type="evidence" value="ECO:0007669"/>
    <property type="project" value="TreeGrafter"/>
</dbReference>
<dbReference type="GO" id="GO:0005096">
    <property type="term" value="F:GTPase activator activity"/>
    <property type="evidence" value="ECO:0007669"/>
    <property type="project" value="UniProtKB-KW"/>
</dbReference>
<organism evidence="4">
    <name type="scientific">Chromera velia CCMP2878</name>
    <dbReference type="NCBI Taxonomy" id="1169474"/>
    <lineage>
        <taxon>Eukaryota</taxon>
        <taxon>Sar</taxon>
        <taxon>Alveolata</taxon>
        <taxon>Colpodellida</taxon>
        <taxon>Chromeraceae</taxon>
        <taxon>Chromera</taxon>
    </lineage>
</organism>
<proteinExistence type="predicted"/>
<dbReference type="PANTHER" id="PTHR24113">
    <property type="entry name" value="RAN GTPASE-ACTIVATING PROTEIN 1"/>
    <property type="match status" value="1"/>
</dbReference>
<dbReference type="PANTHER" id="PTHR24113:SF12">
    <property type="entry name" value="RAN GTPASE-ACTIVATING PROTEIN 1"/>
    <property type="match status" value="1"/>
</dbReference>
<dbReference type="VEuPathDB" id="CryptoDB:Cvel_2378"/>
<accession>A0A0G4IDU4</accession>
<dbReference type="Pfam" id="PF13516">
    <property type="entry name" value="LRR_6"/>
    <property type="match status" value="2"/>
</dbReference>
<evidence type="ECO:0000256" key="2">
    <source>
        <dbReference type="ARBA" id="ARBA00022614"/>
    </source>
</evidence>
<dbReference type="InterPro" id="IPR001611">
    <property type="entry name" value="Leu-rich_rpt"/>
</dbReference>
<dbReference type="Gene3D" id="3.80.10.10">
    <property type="entry name" value="Ribonuclease Inhibitor"/>
    <property type="match status" value="1"/>
</dbReference>
<dbReference type="PhylomeDB" id="A0A0G4IDU4"/>
<evidence type="ECO:0000313" key="4">
    <source>
        <dbReference type="EMBL" id="CEM55438.1"/>
    </source>
</evidence>
<protein>
    <submittedName>
        <fullName evidence="4">Uncharacterized protein</fullName>
    </submittedName>
</protein>
<dbReference type="EMBL" id="CDMZ01005876">
    <property type="protein sequence ID" value="CEM55438.1"/>
    <property type="molecule type" value="Genomic_DNA"/>
</dbReference>
<keyword evidence="1" id="KW-0343">GTPase activation</keyword>
<keyword evidence="2" id="KW-0433">Leucine-rich repeat</keyword>
<evidence type="ECO:0000256" key="1">
    <source>
        <dbReference type="ARBA" id="ARBA00022468"/>
    </source>
</evidence>
<dbReference type="SUPFAM" id="SSF52047">
    <property type="entry name" value="RNI-like"/>
    <property type="match status" value="1"/>
</dbReference>
<dbReference type="InterPro" id="IPR032675">
    <property type="entry name" value="LRR_dom_sf"/>
</dbReference>
<keyword evidence="3" id="KW-0677">Repeat</keyword>
<dbReference type="GO" id="GO:0005829">
    <property type="term" value="C:cytosol"/>
    <property type="evidence" value="ECO:0007669"/>
    <property type="project" value="TreeGrafter"/>
</dbReference>
<dbReference type="GO" id="GO:0031267">
    <property type="term" value="F:small GTPase binding"/>
    <property type="evidence" value="ECO:0007669"/>
    <property type="project" value="TreeGrafter"/>
</dbReference>
<sequence length="260" mass="27328">MMRQHWAEVIGEALTHAEASLNSLEEVLLLHKTEKAISAFLAGINRGAGSLKVLRSFLCGTYCSIRIQGAQSLHAFVRGGKVPSLKELTVNLAGIGQEGMQAFAAALSTSHASALRRLEVKFGGVGPADAAAEVELFSVALSSGYLRRLGELSVGGLGMIGEVQVLCMGLGSGELTSLRKIQLTGVGFRKEGGRDLSEVLIVEKLPSLRSLDAKWAGLTGEGLRALAGGWMTRTPPPLKHLNLKCTKLTGGVADALSTLL</sequence>
<dbReference type="AlphaFoldDB" id="A0A0G4IDU4"/>